<reference evidence="3 4" key="1">
    <citation type="submission" date="2023-01" db="EMBL/GenBank/DDBJ databases">
        <title>Sporosarcina sp. nov., isolated from Korean tranditional fermented seafood 'Jeotgal'.</title>
        <authorList>
            <person name="Yang A.-I."/>
        </authorList>
    </citation>
    <scope>NUCLEOTIDE SEQUENCE [LARGE SCALE GENOMIC DNA]</scope>
    <source>
        <strain evidence="3 4">B2O-1</strain>
    </source>
</reference>
<dbReference type="PANTHER" id="PTHR46889:SF4">
    <property type="entry name" value="TRANSPOSASE INSO FOR INSERTION SEQUENCE ELEMENT IS911B-RELATED"/>
    <property type="match status" value="1"/>
</dbReference>
<dbReference type="InterPro" id="IPR025948">
    <property type="entry name" value="HTH-like_dom"/>
</dbReference>
<feature type="domain" description="Integrase catalytic" evidence="2">
    <location>
        <begin position="118"/>
        <end position="282"/>
    </location>
</feature>
<dbReference type="InterPro" id="IPR036397">
    <property type="entry name" value="RNaseH_sf"/>
</dbReference>
<evidence type="ECO:0000313" key="4">
    <source>
        <dbReference type="Proteomes" id="UP001303532"/>
    </source>
</evidence>
<comment type="function">
    <text evidence="1">Involved in the transposition of the insertion sequence.</text>
</comment>
<dbReference type="PROSITE" id="PS50994">
    <property type="entry name" value="INTEGRASE"/>
    <property type="match status" value="1"/>
</dbReference>
<dbReference type="InterPro" id="IPR048020">
    <property type="entry name" value="Transpos_IS3"/>
</dbReference>
<organism evidence="3 4">
    <name type="scientific">Sporosarcina jeotgali</name>
    <dbReference type="NCBI Taxonomy" id="3020056"/>
    <lineage>
        <taxon>Bacteria</taxon>
        <taxon>Bacillati</taxon>
        <taxon>Bacillota</taxon>
        <taxon>Bacilli</taxon>
        <taxon>Bacillales</taxon>
        <taxon>Caryophanaceae</taxon>
        <taxon>Sporosarcina</taxon>
    </lineage>
</organism>
<dbReference type="InterPro" id="IPR012337">
    <property type="entry name" value="RNaseH-like_sf"/>
</dbReference>
<dbReference type="EMBL" id="CP116341">
    <property type="protein sequence ID" value="WOV85911.1"/>
    <property type="molecule type" value="Genomic_DNA"/>
</dbReference>
<evidence type="ECO:0000313" key="3">
    <source>
        <dbReference type="EMBL" id="WOV85911.1"/>
    </source>
</evidence>
<dbReference type="InterPro" id="IPR050900">
    <property type="entry name" value="Transposase_IS3/IS150/IS904"/>
</dbReference>
<gene>
    <name evidence="3" type="ORF">PGH26_09170</name>
</gene>
<accession>A0ABZ0KZT4</accession>
<evidence type="ECO:0000259" key="2">
    <source>
        <dbReference type="PROSITE" id="PS50994"/>
    </source>
</evidence>
<dbReference type="PANTHER" id="PTHR46889">
    <property type="entry name" value="TRANSPOSASE INSF FOR INSERTION SEQUENCE IS3B-RELATED"/>
    <property type="match status" value="1"/>
</dbReference>
<protein>
    <submittedName>
        <fullName evidence="3">IS3 family transposase</fullName>
    </submittedName>
</protein>
<evidence type="ECO:0000256" key="1">
    <source>
        <dbReference type="ARBA" id="ARBA00002286"/>
    </source>
</evidence>
<dbReference type="Pfam" id="PF00665">
    <property type="entry name" value="rve"/>
    <property type="match status" value="1"/>
</dbReference>
<dbReference type="Pfam" id="PF13333">
    <property type="entry name" value="rve_2"/>
    <property type="match status" value="1"/>
</dbReference>
<dbReference type="RefSeq" id="WP_323693499.1">
    <property type="nucleotide sequence ID" value="NZ_CP116341.1"/>
</dbReference>
<dbReference type="SUPFAM" id="SSF53098">
    <property type="entry name" value="Ribonuclease H-like"/>
    <property type="match status" value="1"/>
</dbReference>
<dbReference type="Gene3D" id="3.30.420.10">
    <property type="entry name" value="Ribonuclease H-like superfamily/Ribonuclease H"/>
    <property type="match status" value="1"/>
</dbReference>
<sequence>MTALRKVYTVKQLCSALGVSRSGYYAYLKRPRKIVTLRDQEDIRAIKKIVKENRGTCGAKRISGVLRTVNHIINHKRVARLMKELNIQSKIRRKKYTKEIRTKAAGYIYPNLLARDFNALLPNRKWVMDVTEFVRGDEKVFVSAIMDLYDRNPIGVVIGRTSNNDMMEESIRKAMKERNLKDLSQVILHTDQGNSYRSYRYNQLSKELSFIPSMSRKANCWDNAVIESFFSHFKTELPYHYSIETPTLLEKAIPKFIKYYKEIRSQKRLGYLSPTAFLTRYLESA</sequence>
<dbReference type="NCBIfam" id="NF033516">
    <property type="entry name" value="transpos_IS3"/>
    <property type="match status" value="1"/>
</dbReference>
<dbReference type="Proteomes" id="UP001303532">
    <property type="component" value="Chromosome"/>
</dbReference>
<proteinExistence type="predicted"/>
<dbReference type="InterPro" id="IPR001584">
    <property type="entry name" value="Integrase_cat-core"/>
</dbReference>
<name>A0ABZ0KZT4_9BACL</name>
<dbReference type="Pfam" id="PF13276">
    <property type="entry name" value="HTH_21"/>
    <property type="match status" value="1"/>
</dbReference>
<keyword evidence="4" id="KW-1185">Reference proteome</keyword>